<reference evidence="6" key="1">
    <citation type="submission" date="2025-08" db="UniProtKB">
        <authorList>
            <consortium name="RefSeq"/>
        </authorList>
    </citation>
    <scope>IDENTIFICATION</scope>
</reference>
<feature type="compositionally biased region" description="Basic and acidic residues" evidence="4">
    <location>
        <begin position="34"/>
        <end position="44"/>
    </location>
</feature>
<comment type="subcellular location">
    <subcellularLocation>
        <location evidence="1">Cytoplasm</location>
        <location evidence="1">Cytoskeleton</location>
    </subcellularLocation>
</comment>
<dbReference type="FunFam" id="3.80.10.10:FF:000099">
    <property type="entry name" value="Tropomodulin, isoform C"/>
    <property type="match status" value="1"/>
</dbReference>
<dbReference type="AlphaFoldDB" id="A0AAJ7DUE1"/>
<dbReference type="GeneID" id="105361330"/>
<evidence type="ECO:0000256" key="1">
    <source>
        <dbReference type="ARBA" id="ARBA00004245"/>
    </source>
</evidence>
<proteinExistence type="predicted"/>
<feature type="region of interest" description="Disordered" evidence="4">
    <location>
        <begin position="1"/>
        <end position="53"/>
    </location>
</feature>
<keyword evidence="3" id="KW-0206">Cytoskeleton</keyword>
<dbReference type="Proteomes" id="UP000695007">
    <property type="component" value="Unplaced"/>
</dbReference>
<evidence type="ECO:0000313" key="6">
    <source>
        <dbReference type="RefSeq" id="XP_011496768.1"/>
    </source>
</evidence>
<evidence type="ECO:0000256" key="3">
    <source>
        <dbReference type="ARBA" id="ARBA00023212"/>
    </source>
</evidence>
<dbReference type="Pfam" id="PF03250">
    <property type="entry name" value="Tropomodulin"/>
    <property type="match status" value="1"/>
</dbReference>
<dbReference type="InterPro" id="IPR004934">
    <property type="entry name" value="TMOD"/>
</dbReference>
<protein>
    <submittedName>
        <fullName evidence="6">Tropomodulin isoform X1</fullName>
    </submittedName>
</protein>
<dbReference type="GO" id="GO:0030239">
    <property type="term" value="P:myofibril assembly"/>
    <property type="evidence" value="ECO:0007669"/>
    <property type="project" value="TreeGrafter"/>
</dbReference>
<dbReference type="InterPro" id="IPR032675">
    <property type="entry name" value="LRR_dom_sf"/>
</dbReference>
<dbReference type="SUPFAM" id="SSF52047">
    <property type="entry name" value="RNI-like"/>
    <property type="match status" value="1"/>
</dbReference>
<evidence type="ECO:0000256" key="2">
    <source>
        <dbReference type="ARBA" id="ARBA00022490"/>
    </source>
</evidence>
<dbReference type="GO" id="GO:0051694">
    <property type="term" value="P:pointed-end actin filament capping"/>
    <property type="evidence" value="ECO:0007669"/>
    <property type="project" value="InterPro"/>
</dbReference>
<keyword evidence="2" id="KW-0963">Cytoplasm</keyword>
<organism evidence="5 6">
    <name type="scientific">Ceratosolen solmsi marchali</name>
    <dbReference type="NCBI Taxonomy" id="326594"/>
    <lineage>
        <taxon>Eukaryota</taxon>
        <taxon>Metazoa</taxon>
        <taxon>Ecdysozoa</taxon>
        <taxon>Arthropoda</taxon>
        <taxon>Hexapoda</taxon>
        <taxon>Insecta</taxon>
        <taxon>Pterygota</taxon>
        <taxon>Neoptera</taxon>
        <taxon>Endopterygota</taxon>
        <taxon>Hymenoptera</taxon>
        <taxon>Apocrita</taxon>
        <taxon>Proctotrupomorpha</taxon>
        <taxon>Chalcidoidea</taxon>
        <taxon>Agaonidae</taxon>
        <taxon>Agaoninae</taxon>
        <taxon>Ceratosolen</taxon>
    </lineage>
</organism>
<evidence type="ECO:0000256" key="4">
    <source>
        <dbReference type="SAM" id="MobiDB-lite"/>
    </source>
</evidence>
<dbReference type="GO" id="GO:0005523">
    <property type="term" value="F:tropomyosin binding"/>
    <property type="evidence" value="ECO:0007669"/>
    <property type="project" value="InterPro"/>
</dbReference>
<dbReference type="GO" id="GO:0005856">
    <property type="term" value="C:cytoskeleton"/>
    <property type="evidence" value="ECO:0007669"/>
    <property type="project" value="UniProtKB-SubCell"/>
</dbReference>
<accession>A0AAJ7DUE1</accession>
<name>A0AAJ7DUE1_9HYME</name>
<dbReference type="Gene3D" id="3.80.10.10">
    <property type="entry name" value="Ribonuclease Inhibitor"/>
    <property type="match status" value="1"/>
</dbReference>
<dbReference type="SMART" id="SM00368">
    <property type="entry name" value="LRR_RI"/>
    <property type="match status" value="2"/>
</dbReference>
<dbReference type="PANTHER" id="PTHR10901:SF6">
    <property type="entry name" value="TROPOMODULIN, ISOFORM N"/>
    <property type="match status" value="1"/>
</dbReference>
<sequence length="494" mass="55544">MDVIDAVVPDKLSDGDGDGICEDAPIVDEPYNDGGKDASTRDVGGDVDDDGDGPTVEVIYDEPTVEVTYDDPIIEETDDDITMTTRRRKTIRTKYRIQETSASTKKTTMTTAAKLYGKDLSEYDDVDVDELLSQLTPEEINILAKEVDPDDSFMPPSQRCSYECDKDPTGPLNRKKLIEHINKQAMETPDIPELKPYVPGVVRGKKWVPPVRENLKEKEAEEQIAIDLGDEYEQALTNASEDEIIDLAAILGFHSMMNQDQYHASLLNSGQPVGLGWDGVTKASQPKVFPIDPPNDTDVDETIKRAREDDRTLVDLNWNNIKNISDEKFFQLFEALENNTHLETLSLTNTGLTDKTAQRLAEAIEKNSTLRVLNVETNFISPSVIVKLVKALLKTKAIEEFRCSNQRSQVLGNKIEMEITQLVEQNPTLLRLGLHLEFNDARHRVAAHLQRNIDRIRRAKVMECKKTQDLELSYSNTGTFVGTTNSEFDKKIEV</sequence>
<dbReference type="RefSeq" id="XP_011496768.1">
    <property type="nucleotide sequence ID" value="XM_011498466.1"/>
</dbReference>
<dbReference type="PANTHER" id="PTHR10901">
    <property type="entry name" value="TROPOMODULIN"/>
    <property type="match status" value="1"/>
</dbReference>
<evidence type="ECO:0000313" key="5">
    <source>
        <dbReference type="Proteomes" id="UP000695007"/>
    </source>
</evidence>
<dbReference type="GO" id="GO:0007015">
    <property type="term" value="P:actin filament organization"/>
    <property type="evidence" value="ECO:0007669"/>
    <property type="project" value="TreeGrafter"/>
</dbReference>
<dbReference type="CTD" id="43633"/>
<dbReference type="GO" id="GO:0030016">
    <property type="term" value="C:myofibril"/>
    <property type="evidence" value="ECO:0007669"/>
    <property type="project" value="TreeGrafter"/>
</dbReference>
<gene>
    <name evidence="6" type="primary">LOC105361330</name>
</gene>
<keyword evidence="5" id="KW-1185">Reference proteome</keyword>
<dbReference type="KEGG" id="csol:105361330"/>